<evidence type="ECO:0000313" key="4">
    <source>
        <dbReference type="EMBL" id="QKS69721.1"/>
    </source>
</evidence>
<dbReference type="PROSITE" id="PS51186">
    <property type="entry name" value="GNAT"/>
    <property type="match status" value="1"/>
</dbReference>
<accession>A0A859FAS1</accession>
<dbReference type="CDD" id="cd04301">
    <property type="entry name" value="NAT_SF"/>
    <property type="match status" value="1"/>
</dbReference>
<dbReference type="PANTHER" id="PTHR43420">
    <property type="entry name" value="ACETYLTRANSFERASE"/>
    <property type="match status" value="1"/>
</dbReference>
<dbReference type="GO" id="GO:0016747">
    <property type="term" value="F:acyltransferase activity, transferring groups other than amino-acyl groups"/>
    <property type="evidence" value="ECO:0007669"/>
    <property type="project" value="InterPro"/>
</dbReference>
<dbReference type="EMBL" id="CP041372">
    <property type="protein sequence ID" value="QKS69721.1"/>
    <property type="molecule type" value="Genomic_DNA"/>
</dbReference>
<protein>
    <submittedName>
        <fullName evidence="4">GNAT family N-acetyltransferase</fullName>
    </submittedName>
</protein>
<sequence>MVEIIRNPSIEQVYEVITQGFVDYYVDVTLTLDEFRERFFDFDKNELRYSAVALEGDEVVGAILGGVKQYGEETVFRCGALAIIPAHRKHGVGQLLLDDQEELVAELGATHILEVIQANEPALAFYKKNGFRVLRDIHYFTSPKHGVPSESKWQPASATDFEELLHGRPFWQHDAYAAEARGASYYRFEDEGKYAVVAMHGNKILNIVANTEDGRFVAWGLSQLGSELELALDSERPLAIKLHQMGWNVSSIRQHEMVKEASGEE</sequence>
<dbReference type="Pfam" id="PF00583">
    <property type="entry name" value="Acetyltransf_1"/>
    <property type="match status" value="1"/>
</dbReference>
<evidence type="ECO:0000256" key="2">
    <source>
        <dbReference type="ARBA" id="ARBA00023315"/>
    </source>
</evidence>
<gene>
    <name evidence="4" type="ORF">FLK61_23275</name>
</gene>
<evidence type="ECO:0000313" key="5">
    <source>
        <dbReference type="Proteomes" id="UP000318138"/>
    </source>
</evidence>
<dbReference type="AlphaFoldDB" id="A0A859FAS1"/>
<proteinExistence type="predicted"/>
<keyword evidence="1 4" id="KW-0808">Transferase</keyword>
<dbReference type="KEGG" id="psua:FLK61_23275"/>
<evidence type="ECO:0000259" key="3">
    <source>
        <dbReference type="PROSITE" id="PS51186"/>
    </source>
</evidence>
<dbReference type="InterPro" id="IPR000182">
    <property type="entry name" value="GNAT_dom"/>
</dbReference>
<dbReference type="Gene3D" id="3.40.630.30">
    <property type="match status" value="1"/>
</dbReference>
<dbReference type="SUPFAM" id="SSF55729">
    <property type="entry name" value="Acyl-CoA N-acyltransferases (Nat)"/>
    <property type="match status" value="1"/>
</dbReference>
<keyword evidence="5" id="KW-1185">Reference proteome</keyword>
<dbReference type="InterPro" id="IPR016181">
    <property type="entry name" value="Acyl_CoA_acyltransferase"/>
</dbReference>
<dbReference type="RefSeq" id="WP_176007763.1">
    <property type="nucleotide sequence ID" value="NZ_CP041372.2"/>
</dbReference>
<feature type="domain" description="N-acetyltransferase" evidence="3">
    <location>
        <begin position="1"/>
        <end position="154"/>
    </location>
</feature>
<keyword evidence="2" id="KW-0012">Acyltransferase</keyword>
<dbReference type="InterPro" id="IPR050680">
    <property type="entry name" value="YpeA/RimI_acetyltransf"/>
</dbReference>
<organism evidence="4 5">
    <name type="scientific">Paenalkalicoccus suaedae</name>
    <dbReference type="NCBI Taxonomy" id="2592382"/>
    <lineage>
        <taxon>Bacteria</taxon>
        <taxon>Bacillati</taxon>
        <taxon>Bacillota</taxon>
        <taxon>Bacilli</taxon>
        <taxon>Bacillales</taxon>
        <taxon>Bacillaceae</taxon>
        <taxon>Paenalkalicoccus</taxon>
    </lineage>
</organism>
<reference evidence="5" key="1">
    <citation type="submission" date="2019-07" db="EMBL/GenBank/DDBJ databases">
        <title>Bacillus alkalisoli sp. nov. isolated from saline soil.</title>
        <authorList>
            <person name="Sun J.-Q."/>
            <person name="Xu L."/>
        </authorList>
    </citation>
    <scope>NUCLEOTIDE SEQUENCE [LARGE SCALE GENOMIC DNA]</scope>
    <source>
        <strain evidence="5">M4U3P1</strain>
    </source>
</reference>
<dbReference type="Proteomes" id="UP000318138">
    <property type="component" value="Chromosome"/>
</dbReference>
<name>A0A859FAS1_9BACI</name>
<evidence type="ECO:0000256" key="1">
    <source>
        <dbReference type="ARBA" id="ARBA00022679"/>
    </source>
</evidence>